<dbReference type="Pfam" id="PF00497">
    <property type="entry name" value="SBP_bac_3"/>
    <property type="match status" value="1"/>
</dbReference>
<dbReference type="AlphaFoldDB" id="A0A2T4J2W1"/>
<accession>A0A2T4J2W1</accession>
<keyword evidence="4" id="KW-1185">Reference proteome</keyword>
<dbReference type="PANTHER" id="PTHR35936">
    <property type="entry name" value="MEMBRANE-BOUND LYTIC MUREIN TRANSGLYCOSYLASE F"/>
    <property type="match status" value="1"/>
</dbReference>
<evidence type="ECO:0000313" key="4">
    <source>
        <dbReference type="Proteomes" id="UP000240259"/>
    </source>
</evidence>
<reference evidence="3 4" key="1">
    <citation type="submission" date="2018-03" db="EMBL/GenBank/DDBJ databases">
        <title>Genome sequence of the symbiotic type strain Mesorhizobium helmanticense CSLC115NT isolated from Lotus corniculatus nodules.</title>
        <authorList>
            <person name="Sannazzaro A.I."/>
            <person name="Torres Tejerizo G.A."/>
            <person name="Dip D."/>
            <person name="Caballero M."/>
            <person name="Pistorio M."/>
            <person name="Estrella M.J."/>
        </authorList>
    </citation>
    <scope>NUCLEOTIDE SEQUENCE [LARGE SCALE GENOMIC DNA]</scope>
    <source>
        <strain evidence="3 4">CSLC115N</strain>
    </source>
</reference>
<gene>
    <name evidence="3" type="ORF">C9427_01190</name>
</gene>
<evidence type="ECO:0000313" key="3">
    <source>
        <dbReference type="EMBL" id="PTE12234.1"/>
    </source>
</evidence>
<dbReference type="PANTHER" id="PTHR35936:SF19">
    <property type="entry name" value="AMINO-ACID-BINDING PROTEIN YXEM-RELATED"/>
    <property type="match status" value="1"/>
</dbReference>
<evidence type="ECO:0000256" key="1">
    <source>
        <dbReference type="ARBA" id="ARBA00022729"/>
    </source>
</evidence>
<comment type="caution">
    <text evidence="3">The sequence shown here is derived from an EMBL/GenBank/DDBJ whole genome shotgun (WGS) entry which is preliminary data.</text>
</comment>
<name>A0A2T4J2W1_9HYPH</name>
<protein>
    <submittedName>
        <fullName evidence="3">ABC transporter substrate-binding protein</fullName>
    </submittedName>
</protein>
<dbReference type="SMART" id="SM00062">
    <property type="entry name" value="PBPb"/>
    <property type="match status" value="1"/>
</dbReference>
<organism evidence="3 4">
    <name type="scientific">Mesorhizobium helmanticense</name>
    <dbReference type="NCBI Taxonomy" id="1776423"/>
    <lineage>
        <taxon>Bacteria</taxon>
        <taxon>Pseudomonadati</taxon>
        <taxon>Pseudomonadota</taxon>
        <taxon>Alphaproteobacteria</taxon>
        <taxon>Hyphomicrobiales</taxon>
        <taxon>Phyllobacteriaceae</taxon>
        <taxon>Mesorhizobium</taxon>
    </lineage>
</organism>
<dbReference type="InterPro" id="IPR001638">
    <property type="entry name" value="Solute-binding_3/MltF_N"/>
</dbReference>
<evidence type="ECO:0000259" key="2">
    <source>
        <dbReference type="SMART" id="SM00062"/>
    </source>
</evidence>
<feature type="domain" description="Solute-binding protein family 3/N-terminal" evidence="2">
    <location>
        <begin position="4"/>
        <end position="232"/>
    </location>
</feature>
<dbReference type="EMBL" id="PZJX01000003">
    <property type="protein sequence ID" value="PTE12234.1"/>
    <property type="molecule type" value="Genomic_DNA"/>
</dbReference>
<keyword evidence="1" id="KW-0732">Signal</keyword>
<dbReference type="Gene3D" id="3.40.190.10">
    <property type="entry name" value="Periplasmic binding protein-like II"/>
    <property type="match status" value="2"/>
</dbReference>
<dbReference type="SUPFAM" id="SSF53850">
    <property type="entry name" value="Periplasmic binding protein-like II"/>
    <property type="match status" value="1"/>
</dbReference>
<dbReference type="OrthoDB" id="9768183at2"/>
<dbReference type="Proteomes" id="UP000240259">
    <property type="component" value="Unassembled WGS sequence"/>
</dbReference>
<sequence>MTEKMTFAFLQEPPFCFTDASGEVAGCDTELARKICQVLGLKAFSPVETEFARLLPGLASGDWDMTTGLFISDERKRAVDFTRPIWVLQDGLLVAKGNPREFWGYRSVARDATALIGVITGQVQHQTALQNGIAPERIRIFATQAGAADAVAAGAVHAYASVAMAHRGYLANRPDAPLEVVDVPADEKQPAAGAFALAKDNAILRQRIDSCLGDLLGSAWHREMMRGYGFSGADVDRLL</sequence>
<proteinExistence type="predicted"/>